<sequence length="100" mass="11423">MVIGSSWVQLKRVNPRPFPTYLARESEWAKADAVLKSRNLVFERNRVDSGSYKEGNEAKPQVEGSKDVAQQKMVATINILEELVQRKFSQSSRAYSHLQL</sequence>
<proteinExistence type="predicted"/>
<organism evidence="1 2">
    <name type="scientific">Solanum commersonii</name>
    <name type="common">Commerson's wild potato</name>
    <name type="synonym">Commerson's nightshade</name>
    <dbReference type="NCBI Taxonomy" id="4109"/>
    <lineage>
        <taxon>Eukaryota</taxon>
        <taxon>Viridiplantae</taxon>
        <taxon>Streptophyta</taxon>
        <taxon>Embryophyta</taxon>
        <taxon>Tracheophyta</taxon>
        <taxon>Spermatophyta</taxon>
        <taxon>Magnoliopsida</taxon>
        <taxon>eudicotyledons</taxon>
        <taxon>Gunneridae</taxon>
        <taxon>Pentapetalae</taxon>
        <taxon>asterids</taxon>
        <taxon>lamiids</taxon>
        <taxon>Solanales</taxon>
        <taxon>Solanaceae</taxon>
        <taxon>Solanoideae</taxon>
        <taxon>Solaneae</taxon>
        <taxon>Solanum</taxon>
    </lineage>
</organism>
<reference evidence="1 2" key="1">
    <citation type="submission" date="2020-09" db="EMBL/GenBank/DDBJ databases">
        <title>De no assembly of potato wild relative species, Solanum commersonii.</title>
        <authorList>
            <person name="Cho K."/>
        </authorList>
    </citation>
    <scope>NUCLEOTIDE SEQUENCE [LARGE SCALE GENOMIC DNA]</scope>
    <source>
        <strain evidence="1">LZ3.2</strain>
        <tissue evidence="1">Leaf</tissue>
    </source>
</reference>
<evidence type="ECO:0000313" key="1">
    <source>
        <dbReference type="EMBL" id="KAG5605364.1"/>
    </source>
</evidence>
<evidence type="ECO:0000313" key="2">
    <source>
        <dbReference type="Proteomes" id="UP000824120"/>
    </source>
</evidence>
<comment type="caution">
    <text evidence="1">The sequence shown here is derived from an EMBL/GenBank/DDBJ whole genome shotgun (WGS) entry which is preliminary data.</text>
</comment>
<protein>
    <submittedName>
        <fullName evidence="1">Uncharacterized protein</fullName>
    </submittedName>
</protein>
<name>A0A9J5Z1U6_SOLCO</name>
<dbReference type="Proteomes" id="UP000824120">
    <property type="component" value="Chromosome 5"/>
</dbReference>
<keyword evidence="2" id="KW-1185">Reference proteome</keyword>
<accession>A0A9J5Z1U6</accession>
<dbReference type="EMBL" id="JACXVP010000005">
    <property type="protein sequence ID" value="KAG5605364.1"/>
    <property type="molecule type" value="Genomic_DNA"/>
</dbReference>
<dbReference type="AlphaFoldDB" id="A0A9J5Z1U6"/>
<gene>
    <name evidence="1" type="ORF">H5410_026856</name>
</gene>